<dbReference type="Gene3D" id="3.90.1530.10">
    <property type="entry name" value="Conserved hypothetical protein from pyrococcus furiosus pfu- 392566-001, ParB domain"/>
    <property type="match status" value="1"/>
</dbReference>
<name>M0MCX3_9EURY</name>
<dbReference type="STRING" id="1227455.C449_13517"/>
<dbReference type="OrthoDB" id="213951at2157"/>
<dbReference type="InParanoid" id="M0MCX3"/>
<sequence>MAKDPFYYQLDADFRGTYVRVPTSEHTYEGWAREWHYDQHAILLYDAVRDDGEKVGPVTINEPETVERIESGGPIREIAVDAIAPSPYNAREYDNPDHQQFVKQTRERGHLLTFPAVRPLSEDEYETVGGHKRMEAARRAELDEIAVRVLDLDRWEAARKFVDEHIPIEGGDERGMYGQEEIDHAIARLREAWSDERLRRLTPLTPYLEEKLASTRSEALRQGYLAGHEAD</sequence>
<dbReference type="SUPFAM" id="SSF110849">
    <property type="entry name" value="ParB/Sulfiredoxin"/>
    <property type="match status" value="1"/>
</dbReference>
<dbReference type="Pfam" id="PF02195">
    <property type="entry name" value="ParB_N"/>
    <property type="match status" value="1"/>
</dbReference>
<dbReference type="SMART" id="SM00470">
    <property type="entry name" value="ParB"/>
    <property type="match status" value="1"/>
</dbReference>
<accession>M0MCX3</accession>
<dbReference type="PATRIC" id="fig|1227455.4.peg.2757"/>
<dbReference type="AlphaFoldDB" id="M0MCX3"/>
<dbReference type="InterPro" id="IPR036086">
    <property type="entry name" value="ParB/Sulfiredoxin_sf"/>
</dbReference>
<reference evidence="2 3" key="1">
    <citation type="journal article" date="2014" name="PLoS Genet.">
        <title>Phylogenetically driven sequencing of extremely halophilic archaea reveals strategies for static and dynamic osmo-response.</title>
        <authorList>
            <person name="Becker E.A."/>
            <person name="Seitzer P.M."/>
            <person name="Tritt A."/>
            <person name="Larsen D."/>
            <person name="Krusor M."/>
            <person name="Yao A.I."/>
            <person name="Wu D."/>
            <person name="Madern D."/>
            <person name="Eisen J.A."/>
            <person name="Darling A.E."/>
            <person name="Facciotti M.T."/>
        </authorList>
    </citation>
    <scope>NUCLEOTIDE SEQUENCE [LARGE SCALE GENOMIC DNA]</scope>
    <source>
        <strain evidence="2 3">DSM 5350</strain>
    </source>
</reference>
<gene>
    <name evidence="2" type="ORF">C449_13517</name>
</gene>
<dbReference type="RefSeq" id="WP_006078562.1">
    <property type="nucleotide sequence ID" value="NZ_AOMD01000029.1"/>
</dbReference>
<keyword evidence="3" id="KW-1185">Reference proteome</keyword>
<dbReference type="EMBL" id="AOMD01000029">
    <property type="protein sequence ID" value="EMA43581.1"/>
    <property type="molecule type" value="Genomic_DNA"/>
</dbReference>
<evidence type="ECO:0000313" key="3">
    <source>
        <dbReference type="Proteomes" id="UP000011669"/>
    </source>
</evidence>
<comment type="caution">
    <text evidence="2">The sequence shown here is derived from an EMBL/GenBank/DDBJ whole genome shotgun (WGS) entry which is preliminary data.</text>
</comment>
<evidence type="ECO:0000259" key="1">
    <source>
        <dbReference type="SMART" id="SM00470"/>
    </source>
</evidence>
<protein>
    <submittedName>
        <fullName evidence="2">ParB-like nuclease</fullName>
    </submittedName>
</protein>
<organism evidence="2 3">
    <name type="scientific">Halococcus saccharolyticus DSM 5350</name>
    <dbReference type="NCBI Taxonomy" id="1227455"/>
    <lineage>
        <taxon>Archaea</taxon>
        <taxon>Methanobacteriati</taxon>
        <taxon>Methanobacteriota</taxon>
        <taxon>Stenosarchaea group</taxon>
        <taxon>Halobacteria</taxon>
        <taxon>Halobacteriales</taxon>
        <taxon>Halococcaceae</taxon>
        <taxon>Halococcus</taxon>
    </lineage>
</organism>
<evidence type="ECO:0000313" key="2">
    <source>
        <dbReference type="EMBL" id="EMA43581.1"/>
    </source>
</evidence>
<proteinExistence type="predicted"/>
<dbReference type="InterPro" id="IPR003115">
    <property type="entry name" value="ParB_N"/>
</dbReference>
<dbReference type="Proteomes" id="UP000011669">
    <property type="component" value="Unassembled WGS sequence"/>
</dbReference>
<feature type="domain" description="ParB-like N-terminal" evidence="1">
    <location>
        <begin position="76"/>
        <end position="167"/>
    </location>
</feature>